<gene>
    <name evidence="1" type="ORF">L6164_037534</name>
</gene>
<sequence>MDYESKQLFFSHVSCFLDVFDDTCHDFVQVEVERIDIGESENTTVNDGLKDMQDSIFNIRNAVRFVRSSPSRLAKFKDCVNFASLLLRALCVLMLLQGGNSTYLMLKVALRFQAAFEKLENDDRSYVEHFGELGPPSASDWLNANVFLKFLKIFYDAAMILSGTLHITTNSAFHQLALILIEFNTWYDMYIRIKNMLSKLYSWYSMAYEQGNESTQESSPEGSQSEHGGTVKSDGLYNGPPSDPQSKLIHTYIEEKHQNEITCGDKSRVGRGGMTAKVKVVVNAAKAGIPVIITSGFAPENIIKVLQGQHIGTIFHQDAQLWAPVKEVDAREMAVAGRDCSRQLQGNRLEVRVSIMFLRLL</sequence>
<evidence type="ECO:0000313" key="2">
    <source>
        <dbReference type="Proteomes" id="UP000828941"/>
    </source>
</evidence>
<proteinExistence type="predicted"/>
<reference evidence="1 2" key="1">
    <citation type="journal article" date="2022" name="DNA Res.">
        <title>Chromosomal-level genome assembly of the orchid tree Bauhinia variegata (Leguminosae; Cercidoideae) supports the allotetraploid origin hypothesis of Bauhinia.</title>
        <authorList>
            <person name="Zhong Y."/>
            <person name="Chen Y."/>
            <person name="Zheng D."/>
            <person name="Pang J."/>
            <person name="Liu Y."/>
            <person name="Luo S."/>
            <person name="Meng S."/>
            <person name="Qian L."/>
            <person name="Wei D."/>
            <person name="Dai S."/>
            <person name="Zhou R."/>
        </authorList>
    </citation>
    <scope>NUCLEOTIDE SEQUENCE [LARGE SCALE GENOMIC DNA]</scope>
    <source>
        <strain evidence="1">BV-YZ2020</strain>
    </source>
</reference>
<dbReference type="Proteomes" id="UP000828941">
    <property type="component" value="Chromosome 14"/>
</dbReference>
<keyword evidence="2" id="KW-1185">Reference proteome</keyword>
<name>A0ACB9KKG5_BAUVA</name>
<evidence type="ECO:0000313" key="1">
    <source>
        <dbReference type="EMBL" id="KAI4297652.1"/>
    </source>
</evidence>
<protein>
    <submittedName>
        <fullName evidence="1">Uncharacterized protein</fullName>
    </submittedName>
</protein>
<organism evidence="1 2">
    <name type="scientific">Bauhinia variegata</name>
    <name type="common">Purple orchid tree</name>
    <name type="synonym">Phanera variegata</name>
    <dbReference type="NCBI Taxonomy" id="167791"/>
    <lineage>
        <taxon>Eukaryota</taxon>
        <taxon>Viridiplantae</taxon>
        <taxon>Streptophyta</taxon>
        <taxon>Embryophyta</taxon>
        <taxon>Tracheophyta</taxon>
        <taxon>Spermatophyta</taxon>
        <taxon>Magnoliopsida</taxon>
        <taxon>eudicotyledons</taxon>
        <taxon>Gunneridae</taxon>
        <taxon>Pentapetalae</taxon>
        <taxon>rosids</taxon>
        <taxon>fabids</taxon>
        <taxon>Fabales</taxon>
        <taxon>Fabaceae</taxon>
        <taxon>Cercidoideae</taxon>
        <taxon>Cercideae</taxon>
        <taxon>Bauhiniinae</taxon>
        <taxon>Bauhinia</taxon>
    </lineage>
</organism>
<comment type="caution">
    <text evidence="1">The sequence shown here is derived from an EMBL/GenBank/DDBJ whole genome shotgun (WGS) entry which is preliminary data.</text>
</comment>
<accession>A0ACB9KKG5</accession>
<dbReference type="EMBL" id="CM039439">
    <property type="protein sequence ID" value="KAI4297652.1"/>
    <property type="molecule type" value="Genomic_DNA"/>
</dbReference>